<keyword evidence="3" id="KW-1185">Reference proteome</keyword>
<reference evidence="2" key="1">
    <citation type="submission" date="2022-12" db="EMBL/GenBank/DDBJ databases">
        <title>Bacterial isolates from different developmental stages of Nematostella vectensis.</title>
        <authorList>
            <person name="Fraune S."/>
        </authorList>
    </citation>
    <scope>NUCLEOTIDE SEQUENCE</scope>
    <source>
        <strain evidence="2">G21630-S1</strain>
    </source>
</reference>
<proteinExistence type="inferred from homology"/>
<dbReference type="SUPFAM" id="SSF51161">
    <property type="entry name" value="Trimeric LpxA-like enzymes"/>
    <property type="match status" value="1"/>
</dbReference>
<evidence type="ECO:0000313" key="2">
    <source>
        <dbReference type="EMBL" id="MCZ4282357.1"/>
    </source>
</evidence>
<dbReference type="PANTHER" id="PTHR43300:SF4">
    <property type="entry name" value="ACYL-[ACYL-CARRIER-PROTEIN]--UDP-N-ACETYLGLUCOSAMINE O-ACYLTRANSFERASE"/>
    <property type="match status" value="1"/>
</dbReference>
<dbReference type="EMBL" id="JAPWGY010000007">
    <property type="protein sequence ID" value="MCZ4282357.1"/>
    <property type="molecule type" value="Genomic_DNA"/>
</dbReference>
<dbReference type="InterPro" id="IPR011004">
    <property type="entry name" value="Trimer_LpxA-like_sf"/>
</dbReference>
<accession>A0ABT4LQY6</accession>
<dbReference type="RefSeq" id="WP_269424508.1">
    <property type="nucleotide sequence ID" value="NZ_JAPWGY010000007.1"/>
</dbReference>
<comment type="caution">
    <text evidence="2">The sequence shown here is derived from an EMBL/GenBank/DDBJ whole genome shotgun (WGS) entry which is preliminary data.</text>
</comment>
<dbReference type="CDD" id="cd00208">
    <property type="entry name" value="LbetaH"/>
    <property type="match status" value="1"/>
</dbReference>
<dbReference type="Gene3D" id="2.160.10.10">
    <property type="entry name" value="Hexapeptide repeat proteins"/>
    <property type="match status" value="1"/>
</dbReference>
<evidence type="ECO:0000313" key="3">
    <source>
        <dbReference type="Proteomes" id="UP001069802"/>
    </source>
</evidence>
<dbReference type="PANTHER" id="PTHR43300">
    <property type="entry name" value="ACETYLTRANSFERASE"/>
    <property type="match status" value="1"/>
</dbReference>
<dbReference type="Pfam" id="PF00132">
    <property type="entry name" value="Hexapep"/>
    <property type="match status" value="2"/>
</dbReference>
<gene>
    <name evidence="2" type="ORF">O4H49_16340</name>
</gene>
<dbReference type="Proteomes" id="UP001069802">
    <property type="component" value="Unassembled WGS sequence"/>
</dbReference>
<dbReference type="InterPro" id="IPR001451">
    <property type="entry name" value="Hexapep"/>
</dbReference>
<name>A0ABT4LQY6_9PROT</name>
<dbReference type="Pfam" id="PF14602">
    <property type="entry name" value="Hexapep_2"/>
    <property type="match status" value="1"/>
</dbReference>
<evidence type="ECO:0000256" key="1">
    <source>
        <dbReference type="ARBA" id="ARBA00007274"/>
    </source>
</evidence>
<protein>
    <submittedName>
        <fullName evidence="2">DapH/DapD/GlmU-related protein</fullName>
    </submittedName>
</protein>
<dbReference type="CDD" id="cd03358">
    <property type="entry name" value="LbH_WxcM_N_like"/>
    <property type="match status" value="1"/>
</dbReference>
<comment type="similarity">
    <text evidence="1">Belongs to the transferase hexapeptide repeat family.</text>
</comment>
<dbReference type="InterPro" id="IPR050179">
    <property type="entry name" value="Trans_hexapeptide_repeat"/>
</dbReference>
<sequence>MPAPSSTYIHESSYIDANVKIGEGTKIWHFSHILGDVTIGKNCTLGQNVMIGPSVKIGDNCKIQNNVSIYKGITIEDGVFCGPSCVFTNVNNPRAEIERKEEFLDTTVRRGATIGANATIVCGHELGEYSFIAAGAVVTKNVKPFALMAGVPAKQIGWMSKAGSKLEKNLVCPIDNTEYEENLDGYLVIKVNFTEVPI</sequence>
<organism evidence="2 3">
    <name type="scientific">Kiloniella laminariae</name>
    <dbReference type="NCBI Taxonomy" id="454162"/>
    <lineage>
        <taxon>Bacteria</taxon>
        <taxon>Pseudomonadati</taxon>
        <taxon>Pseudomonadota</taxon>
        <taxon>Alphaproteobacteria</taxon>
        <taxon>Rhodospirillales</taxon>
        <taxon>Kiloniellaceae</taxon>
        <taxon>Kiloniella</taxon>
    </lineage>
</organism>